<reference evidence="1" key="2">
    <citation type="submission" date="2019-07" db="EMBL/GenBank/DDBJ databases">
        <authorList>
            <person name="Seetharam A."/>
            <person name="Woodhouse M."/>
            <person name="Cannon E."/>
        </authorList>
    </citation>
    <scope>NUCLEOTIDE SEQUENCE [LARGE SCALE GENOMIC DNA]</scope>
    <source>
        <strain evidence="1">cv. B73</strain>
    </source>
</reference>
<dbReference type="Gramene" id="Zm00001eb289610_T001">
    <property type="protein sequence ID" value="Zm00001eb289610_P001"/>
    <property type="gene ID" value="Zm00001eb289610"/>
</dbReference>
<reference evidence="1" key="3">
    <citation type="submission" date="2021-05" db="UniProtKB">
        <authorList>
            <consortium name="EnsemblPlants"/>
        </authorList>
    </citation>
    <scope>IDENTIFICATION</scope>
    <source>
        <strain evidence="1">cv. B73</strain>
    </source>
</reference>
<organism evidence="1 2">
    <name type="scientific">Zea mays</name>
    <name type="common">Maize</name>
    <dbReference type="NCBI Taxonomy" id="4577"/>
    <lineage>
        <taxon>Eukaryota</taxon>
        <taxon>Viridiplantae</taxon>
        <taxon>Streptophyta</taxon>
        <taxon>Embryophyta</taxon>
        <taxon>Tracheophyta</taxon>
        <taxon>Spermatophyta</taxon>
        <taxon>Magnoliopsida</taxon>
        <taxon>Liliopsida</taxon>
        <taxon>Poales</taxon>
        <taxon>Poaceae</taxon>
        <taxon>PACMAD clade</taxon>
        <taxon>Panicoideae</taxon>
        <taxon>Andropogonodae</taxon>
        <taxon>Andropogoneae</taxon>
        <taxon>Tripsacinae</taxon>
        <taxon>Zea</taxon>
    </lineage>
</organism>
<evidence type="ECO:0000313" key="2">
    <source>
        <dbReference type="Proteomes" id="UP000007305"/>
    </source>
</evidence>
<protein>
    <submittedName>
        <fullName evidence="1">Uncharacterized protein</fullName>
    </submittedName>
</protein>
<dbReference type="AlphaFoldDB" id="A0A804Q0D6"/>
<dbReference type="EnsemblPlants" id="Zm00001eb289610_T001">
    <property type="protein sequence ID" value="Zm00001eb289610_P001"/>
    <property type="gene ID" value="Zm00001eb289610"/>
</dbReference>
<dbReference type="Proteomes" id="UP000007305">
    <property type="component" value="Chromosome 6"/>
</dbReference>
<accession>A0A804Q0D6</accession>
<evidence type="ECO:0000313" key="1">
    <source>
        <dbReference type="EnsemblPlants" id="Zm00001eb289610_P001"/>
    </source>
</evidence>
<proteinExistence type="predicted"/>
<dbReference type="InParanoid" id="A0A804Q0D6"/>
<name>A0A804Q0D6_MAIZE</name>
<keyword evidence="2" id="KW-1185">Reference proteome</keyword>
<reference evidence="2" key="1">
    <citation type="journal article" date="2009" name="Science">
        <title>The B73 maize genome: complexity, diversity, and dynamics.</title>
        <authorList>
            <person name="Schnable P.S."/>
            <person name="Ware D."/>
            <person name="Fulton R.S."/>
            <person name="Stein J.C."/>
            <person name="Wei F."/>
            <person name="Pasternak S."/>
            <person name="Liang C."/>
            <person name="Zhang J."/>
            <person name="Fulton L."/>
            <person name="Graves T.A."/>
            <person name="Minx P."/>
            <person name="Reily A.D."/>
            <person name="Courtney L."/>
            <person name="Kruchowski S.S."/>
            <person name="Tomlinson C."/>
            <person name="Strong C."/>
            <person name="Delehaunty K."/>
            <person name="Fronick C."/>
            <person name="Courtney B."/>
            <person name="Rock S.M."/>
            <person name="Belter E."/>
            <person name="Du F."/>
            <person name="Kim K."/>
            <person name="Abbott R.M."/>
            <person name="Cotton M."/>
            <person name="Levy A."/>
            <person name="Marchetto P."/>
            <person name="Ochoa K."/>
            <person name="Jackson S.M."/>
            <person name="Gillam B."/>
            <person name="Chen W."/>
            <person name="Yan L."/>
            <person name="Higginbotham J."/>
            <person name="Cardenas M."/>
            <person name="Waligorski J."/>
            <person name="Applebaum E."/>
            <person name="Phelps L."/>
            <person name="Falcone J."/>
            <person name="Kanchi K."/>
            <person name="Thane T."/>
            <person name="Scimone A."/>
            <person name="Thane N."/>
            <person name="Henke J."/>
            <person name="Wang T."/>
            <person name="Ruppert J."/>
            <person name="Shah N."/>
            <person name="Rotter K."/>
            <person name="Hodges J."/>
            <person name="Ingenthron E."/>
            <person name="Cordes M."/>
            <person name="Kohlberg S."/>
            <person name="Sgro J."/>
            <person name="Delgado B."/>
            <person name="Mead K."/>
            <person name="Chinwalla A."/>
            <person name="Leonard S."/>
            <person name="Crouse K."/>
            <person name="Collura K."/>
            <person name="Kudrna D."/>
            <person name="Currie J."/>
            <person name="He R."/>
            <person name="Angelova A."/>
            <person name="Rajasekar S."/>
            <person name="Mueller T."/>
            <person name="Lomeli R."/>
            <person name="Scara G."/>
            <person name="Ko A."/>
            <person name="Delaney K."/>
            <person name="Wissotski M."/>
            <person name="Lopez G."/>
            <person name="Campos D."/>
            <person name="Braidotti M."/>
            <person name="Ashley E."/>
            <person name="Golser W."/>
            <person name="Kim H."/>
            <person name="Lee S."/>
            <person name="Lin J."/>
            <person name="Dujmic Z."/>
            <person name="Kim W."/>
            <person name="Talag J."/>
            <person name="Zuccolo A."/>
            <person name="Fan C."/>
            <person name="Sebastian A."/>
            <person name="Kramer M."/>
            <person name="Spiegel L."/>
            <person name="Nascimento L."/>
            <person name="Zutavern T."/>
            <person name="Miller B."/>
            <person name="Ambroise C."/>
            <person name="Muller S."/>
            <person name="Spooner W."/>
            <person name="Narechania A."/>
            <person name="Ren L."/>
            <person name="Wei S."/>
            <person name="Kumari S."/>
            <person name="Faga B."/>
            <person name="Levy M.J."/>
            <person name="McMahan L."/>
            <person name="Van Buren P."/>
            <person name="Vaughn M.W."/>
            <person name="Ying K."/>
            <person name="Yeh C.-T."/>
            <person name="Emrich S.J."/>
            <person name="Jia Y."/>
            <person name="Kalyanaraman A."/>
            <person name="Hsia A.-P."/>
            <person name="Barbazuk W.B."/>
            <person name="Baucom R.S."/>
            <person name="Brutnell T.P."/>
            <person name="Carpita N.C."/>
            <person name="Chaparro C."/>
            <person name="Chia J.-M."/>
            <person name="Deragon J.-M."/>
            <person name="Estill J.C."/>
            <person name="Fu Y."/>
            <person name="Jeddeloh J.A."/>
            <person name="Han Y."/>
            <person name="Lee H."/>
            <person name="Li P."/>
            <person name="Lisch D.R."/>
            <person name="Liu S."/>
            <person name="Liu Z."/>
            <person name="Nagel D.H."/>
            <person name="McCann M.C."/>
            <person name="SanMiguel P."/>
            <person name="Myers A.M."/>
            <person name="Nettleton D."/>
            <person name="Nguyen J."/>
            <person name="Penning B.W."/>
            <person name="Ponnala L."/>
            <person name="Schneider K.L."/>
            <person name="Schwartz D.C."/>
            <person name="Sharma A."/>
            <person name="Soderlund C."/>
            <person name="Springer N.M."/>
            <person name="Sun Q."/>
            <person name="Wang H."/>
            <person name="Waterman M."/>
            <person name="Westerman R."/>
            <person name="Wolfgruber T.K."/>
            <person name="Yang L."/>
            <person name="Yu Y."/>
            <person name="Zhang L."/>
            <person name="Zhou S."/>
            <person name="Zhu Q."/>
            <person name="Bennetzen J.L."/>
            <person name="Dawe R.K."/>
            <person name="Jiang J."/>
            <person name="Jiang N."/>
            <person name="Presting G.G."/>
            <person name="Wessler S.R."/>
            <person name="Aluru S."/>
            <person name="Martienssen R.A."/>
            <person name="Clifton S.W."/>
            <person name="McCombie W.R."/>
            <person name="Wing R.A."/>
            <person name="Wilson R.K."/>
        </authorList>
    </citation>
    <scope>NUCLEOTIDE SEQUENCE [LARGE SCALE GENOMIC DNA]</scope>
    <source>
        <strain evidence="2">cv. B73</strain>
    </source>
</reference>
<sequence length="121" mass="13581">MHAADFAFLKHHKMCALPPQPHLPPHRARHDREPPQPVVAYAVPVRAHGCTAHVDPHQEVVLEEEHPHPLASTDATTSPVNQFSLSDLKMSEGMLLSLPLRKDHRKCLLMMVRVVLQLCTS</sequence>